<feature type="transmembrane region" description="Helical" evidence="2">
    <location>
        <begin position="340"/>
        <end position="361"/>
    </location>
</feature>
<feature type="transmembrane region" description="Helical" evidence="2">
    <location>
        <begin position="243"/>
        <end position="261"/>
    </location>
</feature>
<dbReference type="RefSeq" id="WP_070319008.1">
    <property type="nucleotide sequence ID" value="NZ_JAUSVM010000001.1"/>
</dbReference>
<feature type="transmembrane region" description="Helical" evidence="2">
    <location>
        <begin position="110"/>
        <end position="135"/>
    </location>
</feature>
<accession>A0ABU0GJ33</accession>
<dbReference type="EMBL" id="JAUSVM010000001">
    <property type="protein sequence ID" value="MDQ0425384.1"/>
    <property type="molecule type" value="Genomic_DNA"/>
</dbReference>
<feature type="transmembrane region" description="Helical" evidence="2">
    <location>
        <begin position="171"/>
        <end position="189"/>
    </location>
</feature>
<name>A0ABU0GJ33_9CELL</name>
<feature type="compositionally biased region" description="Low complexity" evidence="1">
    <location>
        <begin position="1"/>
        <end position="10"/>
    </location>
</feature>
<keyword evidence="2" id="KW-0472">Membrane</keyword>
<feature type="transmembrane region" description="Helical" evidence="2">
    <location>
        <begin position="373"/>
        <end position="393"/>
    </location>
</feature>
<feature type="transmembrane region" description="Helical" evidence="2">
    <location>
        <begin position="201"/>
        <end position="222"/>
    </location>
</feature>
<proteinExistence type="predicted"/>
<evidence type="ECO:0000256" key="2">
    <source>
        <dbReference type="SAM" id="Phobius"/>
    </source>
</evidence>
<gene>
    <name evidence="3" type="ORF">JO380_001765</name>
</gene>
<feature type="transmembrane region" description="Helical" evidence="2">
    <location>
        <begin position="315"/>
        <end position="334"/>
    </location>
</feature>
<sequence length="396" mass="38108">MGARRAVGAPGAPPHESAPARTRASGDDVRTVARHVVGGVLGAGVLVVPPVVATLAGGADLLLWAGHVLLGGTVGVLLGVHAARTGRRPLPVSAVVGATWGEGARRCVDVTYAVAFAAGQAAIVWFAVVGVRAAVPVSSGPFPAVAPLALLAAAAAVAASPVRVPLALLRVRPWVAGALAAAWGAIGWPDPGAGGAFAPDGVTGAGALWLAGAALLFAGIGWEGVTRAGGPAGPPARDTARGVVVAAVAVGAVYLALAAVGRTRPLVGTGADLPAVHAAVAAASALVLASYVVTNLRTAASIAARVRAVPTAGRGPARGLVLAVAALSGVLVVLGDRDGAVPLLLLGPAAAATLAYALAAAAATRDGGRAARWAGGAVVVLLVTATACAAPALRAV</sequence>
<evidence type="ECO:0000256" key="1">
    <source>
        <dbReference type="SAM" id="MobiDB-lite"/>
    </source>
</evidence>
<evidence type="ECO:0000313" key="3">
    <source>
        <dbReference type="EMBL" id="MDQ0425384.1"/>
    </source>
</evidence>
<reference evidence="3 4" key="1">
    <citation type="submission" date="2023-07" db="EMBL/GenBank/DDBJ databases">
        <title>Sequencing the genomes of 1000 actinobacteria strains.</title>
        <authorList>
            <person name="Klenk H.-P."/>
        </authorList>
    </citation>
    <scope>NUCLEOTIDE SEQUENCE [LARGE SCALE GENOMIC DNA]</scope>
    <source>
        <strain evidence="3 4">DSM 14785</strain>
    </source>
</reference>
<comment type="caution">
    <text evidence="3">The sequence shown here is derived from an EMBL/GenBank/DDBJ whole genome shotgun (WGS) entry which is preliminary data.</text>
</comment>
<evidence type="ECO:0000313" key="4">
    <source>
        <dbReference type="Proteomes" id="UP001240250"/>
    </source>
</evidence>
<feature type="region of interest" description="Disordered" evidence="1">
    <location>
        <begin position="1"/>
        <end position="25"/>
    </location>
</feature>
<keyword evidence="4" id="KW-1185">Reference proteome</keyword>
<protein>
    <submittedName>
        <fullName evidence="3">Amino acid efflux transporter</fullName>
    </submittedName>
</protein>
<feature type="transmembrane region" description="Helical" evidence="2">
    <location>
        <begin position="273"/>
        <end position="294"/>
    </location>
</feature>
<keyword evidence="2" id="KW-0812">Transmembrane</keyword>
<dbReference type="Proteomes" id="UP001240250">
    <property type="component" value="Unassembled WGS sequence"/>
</dbReference>
<organism evidence="3 4">
    <name type="scientific">Cellulomonas iranensis</name>
    <dbReference type="NCBI Taxonomy" id="76862"/>
    <lineage>
        <taxon>Bacteria</taxon>
        <taxon>Bacillati</taxon>
        <taxon>Actinomycetota</taxon>
        <taxon>Actinomycetes</taxon>
        <taxon>Micrococcales</taxon>
        <taxon>Cellulomonadaceae</taxon>
        <taxon>Cellulomonas</taxon>
    </lineage>
</organism>
<feature type="transmembrane region" description="Helical" evidence="2">
    <location>
        <begin position="141"/>
        <end position="159"/>
    </location>
</feature>
<feature type="transmembrane region" description="Helical" evidence="2">
    <location>
        <begin position="36"/>
        <end position="55"/>
    </location>
</feature>
<keyword evidence="2" id="KW-1133">Transmembrane helix</keyword>
<feature type="transmembrane region" description="Helical" evidence="2">
    <location>
        <begin position="61"/>
        <end position="80"/>
    </location>
</feature>